<dbReference type="InterPro" id="IPR036188">
    <property type="entry name" value="FAD/NAD-bd_sf"/>
</dbReference>
<dbReference type="GO" id="GO:0004502">
    <property type="term" value="F:kynurenine 3-monooxygenase activity"/>
    <property type="evidence" value="ECO:0007669"/>
    <property type="project" value="UniProtKB-UniRule"/>
</dbReference>
<evidence type="ECO:0000256" key="8">
    <source>
        <dbReference type="ARBA" id="ARBA00023128"/>
    </source>
</evidence>
<evidence type="ECO:0000256" key="1">
    <source>
        <dbReference type="ARBA" id="ARBA00001974"/>
    </source>
</evidence>
<dbReference type="GO" id="GO:0005741">
    <property type="term" value="C:mitochondrial outer membrane"/>
    <property type="evidence" value="ECO:0007669"/>
    <property type="project" value="UniProtKB-SubCell"/>
</dbReference>
<dbReference type="FunFam" id="3.50.50.60:FF:000129">
    <property type="entry name" value="Kynurenine 3-monooxygenase"/>
    <property type="match status" value="1"/>
</dbReference>
<evidence type="ECO:0000256" key="11">
    <source>
        <dbReference type="SAM" id="Phobius"/>
    </source>
</evidence>
<dbReference type="SUPFAM" id="SSF51905">
    <property type="entry name" value="FAD/NAD(P)-binding domain"/>
    <property type="match status" value="1"/>
</dbReference>
<dbReference type="GO" id="GO:0034354">
    <property type="term" value="P:'de novo' NAD+ biosynthetic process from L-tryptophan"/>
    <property type="evidence" value="ECO:0007669"/>
    <property type="project" value="UniProtKB-UniRule"/>
</dbReference>
<keyword evidence="8 10" id="KW-0496">Mitochondrion</keyword>
<keyword evidence="5 10" id="KW-0521">NADP</keyword>
<dbReference type="Gene3D" id="3.50.50.60">
    <property type="entry name" value="FAD/NAD(P)-binding domain"/>
    <property type="match status" value="1"/>
</dbReference>
<dbReference type="UniPathway" id="UPA00253">
    <property type="reaction ID" value="UER00328"/>
</dbReference>
<evidence type="ECO:0000256" key="5">
    <source>
        <dbReference type="ARBA" id="ARBA00022857"/>
    </source>
</evidence>
<dbReference type="GO" id="GO:0071949">
    <property type="term" value="F:FAD binding"/>
    <property type="evidence" value="ECO:0007669"/>
    <property type="project" value="InterPro"/>
</dbReference>
<feature type="transmembrane region" description="Helical" evidence="11">
    <location>
        <begin position="475"/>
        <end position="496"/>
    </location>
</feature>
<organism evidence="13 14">
    <name type="scientific">Pyrrhoderma noxium</name>
    <dbReference type="NCBI Taxonomy" id="2282107"/>
    <lineage>
        <taxon>Eukaryota</taxon>
        <taxon>Fungi</taxon>
        <taxon>Dikarya</taxon>
        <taxon>Basidiomycota</taxon>
        <taxon>Agaricomycotina</taxon>
        <taxon>Agaricomycetes</taxon>
        <taxon>Hymenochaetales</taxon>
        <taxon>Hymenochaetaceae</taxon>
        <taxon>Pyrrhoderma</taxon>
    </lineage>
</organism>
<dbReference type="PANTHER" id="PTHR46028">
    <property type="entry name" value="KYNURENINE 3-MONOOXYGENASE"/>
    <property type="match status" value="1"/>
</dbReference>
<dbReference type="InterPro" id="IPR002938">
    <property type="entry name" value="FAD-bd"/>
</dbReference>
<dbReference type="AlphaFoldDB" id="A0A286UW13"/>
<evidence type="ECO:0000256" key="10">
    <source>
        <dbReference type="HAMAP-Rule" id="MF_03018"/>
    </source>
</evidence>
<name>A0A286UW13_9AGAM</name>
<comment type="function">
    <text evidence="10">Catalyzes the hydroxylation of L-kynurenine (L-Kyn) to form 3-hydroxy-L-kynurenine (L-3OHKyn). Required for synthesis of quinolinic acid.</text>
</comment>
<keyword evidence="11" id="KW-1133">Transmembrane helix</keyword>
<keyword evidence="3 10" id="KW-0662">Pyridine nucleotide biosynthesis</keyword>
<reference evidence="13 14" key="1">
    <citation type="journal article" date="2017" name="Mol. Ecol.">
        <title>Comparative and population genomic landscape of Phellinus noxius: A hypervariable fungus causing root rot in trees.</title>
        <authorList>
            <person name="Chung C.L."/>
            <person name="Lee T.J."/>
            <person name="Akiba M."/>
            <person name="Lee H.H."/>
            <person name="Kuo T.H."/>
            <person name="Liu D."/>
            <person name="Ke H.M."/>
            <person name="Yokoi T."/>
            <person name="Roa M.B."/>
            <person name="Lu M.J."/>
            <person name="Chang Y.Y."/>
            <person name="Ann P.J."/>
            <person name="Tsai J.N."/>
            <person name="Chen C.Y."/>
            <person name="Tzean S.S."/>
            <person name="Ota Y."/>
            <person name="Hattori T."/>
            <person name="Sahashi N."/>
            <person name="Liou R.F."/>
            <person name="Kikuchi T."/>
            <person name="Tsai I.J."/>
        </authorList>
    </citation>
    <scope>NUCLEOTIDE SEQUENCE [LARGE SCALE GENOMIC DNA]</scope>
    <source>
        <strain evidence="13 14">FFPRI411160</strain>
    </source>
</reference>
<dbReference type="GO" id="GO:0070189">
    <property type="term" value="P:kynurenine metabolic process"/>
    <property type="evidence" value="ECO:0007669"/>
    <property type="project" value="TreeGrafter"/>
</dbReference>
<dbReference type="GO" id="GO:0043420">
    <property type="term" value="P:anthranilate metabolic process"/>
    <property type="evidence" value="ECO:0007669"/>
    <property type="project" value="UniProtKB-UniRule"/>
</dbReference>
<dbReference type="EMBL" id="NBII01000001">
    <property type="protein sequence ID" value="PAV23635.1"/>
    <property type="molecule type" value="Genomic_DNA"/>
</dbReference>
<dbReference type="Proteomes" id="UP000217199">
    <property type="component" value="Unassembled WGS sequence"/>
</dbReference>
<evidence type="ECO:0000259" key="12">
    <source>
        <dbReference type="Pfam" id="PF01494"/>
    </source>
</evidence>
<keyword evidence="4 10" id="KW-0274">FAD</keyword>
<dbReference type="Pfam" id="PF01494">
    <property type="entry name" value="FAD_binding_3"/>
    <property type="match status" value="1"/>
</dbReference>
<dbReference type="GO" id="GO:0019805">
    <property type="term" value="P:quinolinate biosynthetic process"/>
    <property type="evidence" value="ECO:0007669"/>
    <property type="project" value="UniProtKB-UniRule"/>
</dbReference>
<evidence type="ECO:0000256" key="6">
    <source>
        <dbReference type="ARBA" id="ARBA00023002"/>
    </source>
</evidence>
<evidence type="ECO:0000313" key="14">
    <source>
        <dbReference type="Proteomes" id="UP000217199"/>
    </source>
</evidence>
<gene>
    <name evidence="10" type="primary">BNA4</name>
    <name evidence="13" type="ORF">PNOK_0070300</name>
</gene>
<keyword evidence="10" id="KW-1000">Mitochondrion outer membrane</keyword>
<evidence type="ECO:0000256" key="2">
    <source>
        <dbReference type="ARBA" id="ARBA00022630"/>
    </source>
</evidence>
<keyword evidence="2 10" id="KW-0285">Flavoprotein</keyword>
<keyword evidence="10 11" id="KW-0472">Membrane</keyword>
<feature type="domain" description="FAD-binding" evidence="12">
    <location>
        <begin position="10"/>
        <end position="340"/>
    </location>
</feature>
<dbReference type="PANTHER" id="PTHR46028:SF2">
    <property type="entry name" value="KYNURENINE 3-MONOOXYGENASE"/>
    <property type="match status" value="1"/>
</dbReference>
<evidence type="ECO:0000256" key="3">
    <source>
        <dbReference type="ARBA" id="ARBA00022642"/>
    </source>
</evidence>
<keyword evidence="14" id="KW-1185">Reference proteome</keyword>
<accession>A0A286UW13</accession>
<evidence type="ECO:0000256" key="7">
    <source>
        <dbReference type="ARBA" id="ARBA00023033"/>
    </source>
</evidence>
<dbReference type="OrthoDB" id="10053569at2759"/>
<comment type="subcellular location">
    <subcellularLocation>
        <location evidence="10">Mitochondrion outer membrane</location>
    </subcellularLocation>
</comment>
<keyword evidence="11" id="KW-0812">Transmembrane</keyword>
<keyword evidence="6 10" id="KW-0560">Oxidoreductase</keyword>
<comment type="caution">
    <text evidence="13">The sequence shown here is derived from an EMBL/GenBank/DDBJ whole genome shotgun (WGS) entry which is preliminary data.</text>
</comment>
<dbReference type="InParanoid" id="A0A286UW13"/>
<dbReference type="HAMAP" id="MF_01971">
    <property type="entry name" value="Kynurenine_monooxygenase"/>
    <property type="match status" value="1"/>
</dbReference>
<keyword evidence="7 10" id="KW-0503">Monooxygenase</keyword>
<protein>
    <recommendedName>
        <fullName evidence="10">Kynurenine 3-monooxygenase</fullName>
        <ecNumber evidence="10">1.14.13.9</ecNumber>
    </recommendedName>
    <alternativeName>
        <fullName evidence="10">Biosynthesis of nicotinic acid protein 4</fullName>
    </alternativeName>
    <alternativeName>
        <fullName evidence="10">Kynurenine 3-hydroxylase</fullName>
    </alternativeName>
</protein>
<comment type="pathway">
    <text evidence="10">Cofactor biosynthesis; NAD(+) biosynthesis; quinolinate from L-kynurenine: step 1/3.</text>
</comment>
<sequence>MRSDRKARKAVVVGAGPVGCLAALALVKQGWVVDIYEGRSDMRLPSLSSSDSLRSINLAISARGICAIRAIDPDVADRFLENVIPMKGRMIHDKFGRQQSQLYDRDGQCINSIDRKLLNEGLLEDVLTHPEINVFFQHKLSTADFDKRTLTFHNLDSKSGHAEVQVDFDFCIGADGSYSNVRLQLMRSVRMDYQQTYIPHEYLELRMPAGKDTEGNSVFLLDPNHLHIWPRHSFMLIALPNKDKTFTCTLFAPTTEFEKLANAEHSLKWFESHFPDALPLIGEQAVLEDFRNNPRSPLIAIKANPYHYKDRVIILGDAAHSMVPFFGQGLNCGLEDVRILDVLLRKAGVEPTAFLDDNTSEDTQLMSALHCYTESRHKDLVAISDLAMANYVEMRHSVATPSYLFRRGLDNAFSLLTFMIKITPSLIEPLLSQTPFPSSSPSGWIPLYTMITFRPDISYSTAKEKAERQQKIVSSFGWCVFVAGVASLGFGALKLVRHSRFMN</sequence>
<comment type="cofactor">
    <cofactor evidence="1 10">
        <name>FAD</name>
        <dbReference type="ChEBI" id="CHEBI:57692"/>
    </cofactor>
</comment>
<dbReference type="GO" id="GO:0006569">
    <property type="term" value="P:L-tryptophan catabolic process"/>
    <property type="evidence" value="ECO:0007669"/>
    <property type="project" value="UniProtKB-UniRule"/>
</dbReference>
<dbReference type="PRINTS" id="PR00420">
    <property type="entry name" value="RNGMNOXGNASE"/>
</dbReference>
<comment type="catalytic activity">
    <reaction evidence="9 10">
        <text>L-kynurenine + NADPH + O2 + H(+) = 3-hydroxy-L-kynurenine + NADP(+) + H2O</text>
        <dbReference type="Rhea" id="RHEA:20545"/>
        <dbReference type="ChEBI" id="CHEBI:15377"/>
        <dbReference type="ChEBI" id="CHEBI:15378"/>
        <dbReference type="ChEBI" id="CHEBI:15379"/>
        <dbReference type="ChEBI" id="CHEBI:57783"/>
        <dbReference type="ChEBI" id="CHEBI:57959"/>
        <dbReference type="ChEBI" id="CHEBI:58125"/>
        <dbReference type="ChEBI" id="CHEBI:58349"/>
        <dbReference type="EC" id="1.14.13.9"/>
    </reaction>
</comment>
<proteinExistence type="inferred from homology"/>
<dbReference type="STRING" id="2282107.A0A286UW13"/>
<dbReference type="EC" id="1.14.13.9" evidence="10"/>
<comment type="similarity">
    <text evidence="10">Belongs to the aromatic-ring hydroxylase family. KMO subfamily.</text>
</comment>
<evidence type="ECO:0000256" key="4">
    <source>
        <dbReference type="ARBA" id="ARBA00022827"/>
    </source>
</evidence>
<evidence type="ECO:0000313" key="13">
    <source>
        <dbReference type="EMBL" id="PAV23635.1"/>
    </source>
</evidence>
<dbReference type="InterPro" id="IPR027545">
    <property type="entry name" value="Kynurenine_monooxygenase"/>
</dbReference>
<evidence type="ECO:0000256" key="9">
    <source>
        <dbReference type="ARBA" id="ARBA00047818"/>
    </source>
</evidence>